<name>A0A9P5UBA8_9AGAR</name>
<dbReference type="InterPro" id="IPR000408">
    <property type="entry name" value="Reg_chr_condens"/>
</dbReference>
<sequence>MRNHLWACGDGAFGQRGNCEMNSHDQVVFRRVDLNLTEKGLVGYQPRLICSAWETSYVVLSCDEKGSDVLISMGSNDFGDLGVGQTVRAELYHTVAFDHLRVDGLALDLVKVISMTAGQHHIIAHVNVRLHDQSHRNLLVGWGAARHGQLGGDTSMLNKKTPYFCIPKIIETFYSDDPVIAVALGSQHSIFRHESGRLSCLGSNKKAQTTGLDMFRQVSVVGCTWNGSYFLDSGTLYATGSHSKGQLGRSLLPDSPSSSIQPHPVELPFNTKPSPDSNVFGIACGSEHVIALRADCSPPEVWGWGWNEHGNMGLGSTMDILMPSKLWPLETSMRIGLPVGIWAGCGTSWIALEEQRR</sequence>
<dbReference type="InterPro" id="IPR009091">
    <property type="entry name" value="RCC1/BLIP-II"/>
</dbReference>
<evidence type="ECO:0000313" key="3">
    <source>
        <dbReference type="EMBL" id="KAF9072889.1"/>
    </source>
</evidence>
<dbReference type="OrthoDB" id="5370059at2759"/>
<feature type="repeat" description="RCC1" evidence="2">
    <location>
        <begin position="234"/>
        <end position="295"/>
    </location>
</feature>
<proteinExistence type="predicted"/>
<organism evidence="3 4">
    <name type="scientific">Rhodocollybia butyracea</name>
    <dbReference type="NCBI Taxonomy" id="206335"/>
    <lineage>
        <taxon>Eukaryota</taxon>
        <taxon>Fungi</taxon>
        <taxon>Dikarya</taxon>
        <taxon>Basidiomycota</taxon>
        <taxon>Agaricomycotina</taxon>
        <taxon>Agaricomycetes</taxon>
        <taxon>Agaricomycetidae</taxon>
        <taxon>Agaricales</taxon>
        <taxon>Marasmiineae</taxon>
        <taxon>Omphalotaceae</taxon>
        <taxon>Rhodocollybia</taxon>
    </lineage>
</organism>
<dbReference type="EMBL" id="JADNRY010000021">
    <property type="protein sequence ID" value="KAF9072889.1"/>
    <property type="molecule type" value="Genomic_DNA"/>
</dbReference>
<evidence type="ECO:0000313" key="4">
    <source>
        <dbReference type="Proteomes" id="UP000772434"/>
    </source>
</evidence>
<dbReference type="Pfam" id="PF00415">
    <property type="entry name" value="RCC1"/>
    <property type="match status" value="3"/>
</dbReference>
<dbReference type="SUPFAM" id="SSF50985">
    <property type="entry name" value="RCC1/BLIP-II"/>
    <property type="match status" value="1"/>
</dbReference>
<dbReference type="PROSITE" id="PS50012">
    <property type="entry name" value="RCC1_3"/>
    <property type="match status" value="2"/>
</dbReference>
<evidence type="ECO:0000256" key="1">
    <source>
        <dbReference type="ARBA" id="ARBA00022737"/>
    </source>
</evidence>
<dbReference type="PANTHER" id="PTHR22870:SF466">
    <property type="entry name" value="ANKYRIN REPEAT-CONTAINING PROTEIN"/>
    <property type="match status" value="1"/>
</dbReference>
<dbReference type="PANTHER" id="PTHR22870">
    <property type="entry name" value="REGULATOR OF CHROMOSOME CONDENSATION"/>
    <property type="match status" value="1"/>
</dbReference>
<keyword evidence="1" id="KW-0677">Repeat</keyword>
<comment type="caution">
    <text evidence="3">The sequence shown here is derived from an EMBL/GenBank/DDBJ whole genome shotgun (WGS) entry which is preliminary data.</text>
</comment>
<gene>
    <name evidence="3" type="ORF">BDP27DRAFT_1319575</name>
</gene>
<protein>
    <submittedName>
        <fullName evidence="3">Regulator of chromosome condensation 1/beta-lactamase-inhibitor protein II</fullName>
    </submittedName>
</protein>
<feature type="repeat" description="RCC1" evidence="2">
    <location>
        <begin position="137"/>
        <end position="195"/>
    </location>
</feature>
<dbReference type="AlphaFoldDB" id="A0A9P5UBA8"/>
<keyword evidence="4" id="KW-1185">Reference proteome</keyword>
<dbReference type="Proteomes" id="UP000772434">
    <property type="component" value="Unassembled WGS sequence"/>
</dbReference>
<accession>A0A9P5UBA8</accession>
<evidence type="ECO:0000256" key="2">
    <source>
        <dbReference type="PROSITE-ProRule" id="PRU00235"/>
    </source>
</evidence>
<reference evidence="3" key="1">
    <citation type="submission" date="2020-11" db="EMBL/GenBank/DDBJ databases">
        <authorList>
            <consortium name="DOE Joint Genome Institute"/>
            <person name="Ahrendt S."/>
            <person name="Riley R."/>
            <person name="Andreopoulos W."/>
            <person name="Labutti K."/>
            <person name="Pangilinan J."/>
            <person name="Ruiz-Duenas F.J."/>
            <person name="Barrasa J.M."/>
            <person name="Sanchez-Garcia M."/>
            <person name="Camarero S."/>
            <person name="Miyauchi S."/>
            <person name="Serrano A."/>
            <person name="Linde D."/>
            <person name="Babiker R."/>
            <person name="Drula E."/>
            <person name="Ayuso-Fernandez I."/>
            <person name="Pacheco R."/>
            <person name="Padilla G."/>
            <person name="Ferreira P."/>
            <person name="Barriuso J."/>
            <person name="Kellner H."/>
            <person name="Castanera R."/>
            <person name="Alfaro M."/>
            <person name="Ramirez L."/>
            <person name="Pisabarro A.G."/>
            <person name="Kuo A."/>
            <person name="Tritt A."/>
            <person name="Lipzen A."/>
            <person name="He G."/>
            <person name="Yan M."/>
            <person name="Ng V."/>
            <person name="Cullen D."/>
            <person name="Martin F."/>
            <person name="Rosso M.-N."/>
            <person name="Henrissat B."/>
            <person name="Hibbett D."/>
            <person name="Martinez A.T."/>
            <person name="Grigoriev I.V."/>
        </authorList>
    </citation>
    <scope>NUCLEOTIDE SEQUENCE</scope>
    <source>
        <strain evidence="3">AH 40177</strain>
    </source>
</reference>
<dbReference type="Gene3D" id="2.130.10.30">
    <property type="entry name" value="Regulator of chromosome condensation 1/beta-lactamase-inhibitor protein II"/>
    <property type="match status" value="2"/>
</dbReference>
<dbReference type="InterPro" id="IPR051210">
    <property type="entry name" value="Ub_ligase/GEF_domain"/>
</dbReference>